<reference evidence="2" key="2">
    <citation type="submission" date="2017-05" db="UniProtKB">
        <authorList>
            <consortium name="EnsemblMetazoa"/>
        </authorList>
    </citation>
    <scope>IDENTIFICATION</scope>
</reference>
<feature type="domain" description="DUF4384" evidence="1">
    <location>
        <begin position="183"/>
        <end position="256"/>
    </location>
</feature>
<evidence type="ECO:0000313" key="3">
    <source>
        <dbReference type="Proteomes" id="UP000007879"/>
    </source>
</evidence>
<proteinExistence type="predicted"/>
<evidence type="ECO:0000259" key="1">
    <source>
        <dbReference type="Pfam" id="PF14326"/>
    </source>
</evidence>
<dbReference type="Pfam" id="PF14326">
    <property type="entry name" value="DUF4384"/>
    <property type="match status" value="1"/>
</dbReference>
<dbReference type="PANTHER" id="PTHR36194:SF1">
    <property type="entry name" value="S-LAYER-LIKE PROTEIN"/>
    <property type="match status" value="1"/>
</dbReference>
<dbReference type="EnsemblMetazoa" id="Aqu2.1.27150_001">
    <property type="protein sequence ID" value="Aqu2.1.27150_001"/>
    <property type="gene ID" value="Aqu2.1.27150"/>
</dbReference>
<organism evidence="2">
    <name type="scientific">Amphimedon queenslandica</name>
    <name type="common">Sponge</name>
    <dbReference type="NCBI Taxonomy" id="400682"/>
    <lineage>
        <taxon>Eukaryota</taxon>
        <taxon>Metazoa</taxon>
        <taxon>Porifera</taxon>
        <taxon>Demospongiae</taxon>
        <taxon>Heteroscleromorpha</taxon>
        <taxon>Haplosclerida</taxon>
        <taxon>Niphatidae</taxon>
        <taxon>Amphimedon</taxon>
    </lineage>
</organism>
<dbReference type="KEGG" id="aqu:105313384"/>
<gene>
    <name evidence="2" type="primary">105313384</name>
</gene>
<evidence type="ECO:0000313" key="2">
    <source>
        <dbReference type="EnsemblMetazoa" id="Aqu2.1.27150_001"/>
    </source>
</evidence>
<dbReference type="AlphaFoldDB" id="A0A1X7UHM2"/>
<protein>
    <recommendedName>
        <fullName evidence="1">DUF4384 domain-containing protein</fullName>
    </recommendedName>
</protein>
<dbReference type="PANTHER" id="PTHR36194">
    <property type="entry name" value="S-LAYER-LIKE PROTEIN"/>
    <property type="match status" value="1"/>
</dbReference>
<reference evidence="3" key="1">
    <citation type="journal article" date="2010" name="Nature">
        <title>The Amphimedon queenslandica genome and the evolution of animal complexity.</title>
        <authorList>
            <person name="Srivastava M."/>
            <person name="Simakov O."/>
            <person name="Chapman J."/>
            <person name="Fahey B."/>
            <person name="Gauthier M.E."/>
            <person name="Mitros T."/>
            <person name="Richards G.S."/>
            <person name="Conaco C."/>
            <person name="Dacre M."/>
            <person name="Hellsten U."/>
            <person name="Larroux C."/>
            <person name="Putnam N.H."/>
            <person name="Stanke M."/>
            <person name="Adamska M."/>
            <person name="Darling A."/>
            <person name="Degnan S.M."/>
            <person name="Oakley T.H."/>
            <person name="Plachetzki D.C."/>
            <person name="Zhai Y."/>
            <person name="Adamski M."/>
            <person name="Calcino A."/>
            <person name="Cummins S.F."/>
            <person name="Goodstein D.M."/>
            <person name="Harris C."/>
            <person name="Jackson D.J."/>
            <person name="Leys S.P."/>
            <person name="Shu S."/>
            <person name="Woodcroft B.J."/>
            <person name="Vervoort M."/>
            <person name="Kosik K.S."/>
            <person name="Manning G."/>
            <person name="Degnan B.M."/>
            <person name="Rokhsar D.S."/>
        </authorList>
    </citation>
    <scope>NUCLEOTIDE SEQUENCE [LARGE SCALE GENOMIC DNA]</scope>
</reference>
<dbReference type="InterPro" id="IPR025493">
    <property type="entry name" value="DUF4384"/>
</dbReference>
<dbReference type="Proteomes" id="UP000007879">
    <property type="component" value="Unassembled WGS sequence"/>
</dbReference>
<accession>A0A1X7UHM2</accession>
<keyword evidence="3" id="KW-1185">Reference proteome</keyword>
<dbReference type="EnsemblMetazoa" id="XM_019998604.1">
    <property type="protein sequence ID" value="XP_019854163.1"/>
    <property type="gene ID" value="LOC105313384"/>
</dbReference>
<sequence length="305" mass="34754">MAVAEPNKELTTSNVIRLLRKTEFRFSKNWRGVARELGVSLEKRSQQDSRLQLHSNIEAETDFLEEAIDDWIRNSDDPSWTQLISVISQFDKKTARELRIYIGIPHVSHWSSVDDDSGECCTETEEKLSNLLKSMTIEEPQQIGITCKVFNADTNNLIESSKAPVTRDITIRRRVQEFSSQTVRVGTSIRLEITTDSNCYLYILNIGTSGKTTLLLPNEYETNNYFNAWQSYNLPGEDCGFEIDGPSGKETIQVLAFSSRQPVLDKLVCAASVQEMTLYRDIVMKRKAQAVEQKGYAFVQFDVQK</sequence>
<dbReference type="InParanoid" id="A0A1X7UHM2"/>
<name>A0A1X7UHM2_AMPQE</name>